<accession>Q6Z8U0</accession>
<evidence type="ECO:0000313" key="3">
    <source>
        <dbReference type="EMBL" id="BAD10010.1"/>
    </source>
</evidence>
<name>Q6Z8U0_ORYSJ</name>
<reference evidence="4" key="1">
    <citation type="journal article" date="2005" name="Nature">
        <title>The map-based sequence of the rice genome.</title>
        <authorList>
            <consortium name="International rice genome sequencing project (IRGSP)"/>
            <person name="Matsumoto T."/>
            <person name="Wu J."/>
            <person name="Kanamori H."/>
            <person name="Katayose Y."/>
            <person name="Fujisawa M."/>
            <person name="Namiki N."/>
            <person name="Mizuno H."/>
            <person name="Yamamoto K."/>
            <person name="Antonio B.A."/>
            <person name="Baba T."/>
            <person name="Sakata K."/>
            <person name="Nagamura Y."/>
            <person name="Aoki H."/>
            <person name="Arikawa K."/>
            <person name="Arita K."/>
            <person name="Bito T."/>
            <person name="Chiden Y."/>
            <person name="Fujitsuka N."/>
            <person name="Fukunaka R."/>
            <person name="Hamada M."/>
            <person name="Harada C."/>
            <person name="Hayashi A."/>
            <person name="Hijishita S."/>
            <person name="Honda M."/>
            <person name="Hosokawa S."/>
            <person name="Ichikawa Y."/>
            <person name="Idonuma A."/>
            <person name="Iijima M."/>
            <person name="Ikeda M."/>
            <person name="Ikeno M."/>
            <person name="Ito K."/>
            <person name="Ito S."/>
            <person name="Ito T."/>
            <person name="Ito Y."/>
            <person name="Ito Y."/>
            <person name="Iwabuchi A."/>
            <person name="Kamiya K."/>
            <person name="Karasawa W."/>
            <person name="Kurita K."/>
            <person name="Katagiri S."/>
            <person name="Kikuta A."/>
            <person name="Kobayashi H."/>
            <person name="Kobayashi N."/>
            <person name="Machita K."/>
            <person name="Maehara T."/>
            <person name="Masukawa M."/>
            <person name="Mizubayashi T."/>
            <person name="Mukai Y."/>
            <person name="Nagasaki H."/>
            <person name="Nagata Y."/>
            <person name="Naito S."/>
            <person name="Nakashima M."/>
            <person name="Nakama Y."/>
            <person name="Nakamichi Y."/>
            <person name="Nakamura M."/>
            <person name="Meguro A."/>
            <person name="Negishi M."/>
            <person name="Ohta I."/>
            <person name="Ohta T."/>
            <person name="Okamoto M."/>
            <person name="Ono N."/>
            <person name="Saji S."/>
            <person name="Sakaguchi M."/>
            <person name="Sakai K."/>
            <person name="Shibata M."/>
            <person name="Shimokawa T."/>
            <person name="Song J."/>
            <person name="Takazaki Y."/>
            <person name="Terasawa K."/>
            <person name="Tsugane M."/>
            <person name="Tsuji K."/>
            <person name="Ueda S."/>
            <person name="Waki K."/>
            <person name="Yamagata H."/>
            <person name="Yamamoto M."/>
            <person name="Yamamoto S."/>
            <person name="Yamane H."/>
            <person name="Yoshiki S."/>
            <person name="Yoshihara R."/>
            <person name="Yukawa K."/>
            <person name="Zhong H."/>
            <person name="Yano M."/>
            <person name="Yuan Q."/>
            <person name="Ouyang S."/>
            <person name="Liu J."/>
            <person name="Jones K.M."/>
            <person name="Gansberger K."/>
            <person name="Moffat K."/>
            <person name="Hill J."/>
            <person name="Bera J."/>
            <person name="Fadrosh D."/>
            <person name="Jin S."/>
            <person name="Johri S."/>
            <person name="Kim M."/>
            <person name="Overton L."/>
            <person name="Reardon M."/>
            <person name="Tsitrin T."/>
            <person name="Vuong H."/>
            <person name="Weaver B."/>
            <person name="Ciecko A."/>
            <person name="Tallon L."/>
            <person name="Jackson J."/>
            <person name="Pai G."/>
            <person name="Aken S.V."/>
            <person name="Utterback T."/>
            <person name="Reidmuller S."/>
            <person name="Feldblyum T."/>
            <person name="Hsiao J."/>
            <person name="Zismann V."/>
            <person name="Iobst S."/>
            <person name="de Vazeille A.R."/>
            <person name="Buell C.R."/>
            <person name="Ying K."/>
            <person name="Li Y."/>
            <person name="Lu T."/>
            <person name="Huang Y."/>
            <person name="Zhao Q."/>
            <person name="Feng Q."/>
            <person name="Zhang L."/>
            <person name="Zhu J."/>
            <person name="Weng Q."/>
            <person name="Mu J."/>
            <person name="Lu Y."/>
            <person name="Fan D."/>
            <person name="Liu Y."/>
            <person name="Guan J."/>
            <person name="Zhang Y."/>
            <person name="Yu S."/>
            <person name="Liu X."/>
            <person name="Zhang Y."/>
            <person name="Hong G."/>
            <person name="Han B."/>
            <person name="Choisne N."/>
            <person name="Demange N."/>
            <person name="Orjeda G."/>
            <person name="Samain S."/>
            <person name="Cattolico L."/>
            <person name="Pelletier E."/>
            <person name="Couloux A."/>
            <person name="Segurens B."/>
            <person name="Wincker P."/>
            <person name="D'Hont A."/>
            <person name="Scarpelli C."/>
            <person name="Weissenbach J."/>
            <person name="Salanoubat M."/>
            <person name="Quetier F."/>
            <person name="Yu Y."/>
            <person name="Kim H.R."/>
            <person name="Rambo T."/>
            <person name="Currie J."/>
            <person name="Collura K."/>
            <person name="Luo M."/>
            <person name="Yang T."/>
            <person name="Ammiraju J.S.S."/>
            <person name="Engler F."/>
            <person name="Soderlund C."/>
            <person name="Wing R.A."/>
            <person name="Palmer L.E."/>
            <person name="de la Bastide M."/>
            <person name="Spiegel L."/>
            <person name="Nascimento L."/>
            <person name="Zutavern T."/>
            <person name="O'Shaughnessy A."/>
            <person name="Dike S."/>
            <person name="Dedhia N."/>
            <person name="Preston R."/>
            <person name="Balija V."/>
            <person name="McCombie W.R."/>
            <person name="Chow T."/>
            <person name="Chen H."/>
            <person name="Chung M."/>
            <person name="Chen C."/>
            <person name="Shaw J."/>
            <person name="Wu H."/>
            <person name="Hsiao K."/>
            <person name="Chao Y."/>
            <person name="Chu M."/>
            <person name="Cheng C."/>
            <person name="Hour A."/>
            <person name="Lee P."/>
            <person name="Lin S."/>
            <person name="Lin Y."/>
            <person name="Liou J."/>
            <person name="Liu S."/>
            <person name="Hsing Y."/>
            <person name="Raghuvanshi S."/>
            <person name="Mohanty A."/>
            <person name="Bharti A.K."/>
            <person name="Gaur A."/>
            <person name="Gupta V."/>
            <person name="Kumar D."/>
            <person name="Ravi V."/>
            <person name="Vij S."/>
            <person name="Kapur A."/>
            <person name="Khurana P."/>
            <person name="Khurana P."/>
            <person name="Khurana J.P."/>
            <person name="Tyagi A.K."/>
            <person name="Gaikwad K."/>
            <person name="Singh A."/>
            <person name="Dalal V."/>
            <person name="Srivastava S."/>
            <person name="Dixit A."/>
            <person name="Pal A.K."/>
            <person name="Ghazi I.A."/>
            <person name="Yadav M."/>
            <person name="Pandit A."/>
            <person name="Bhargava A."/>
            <person name="Sureshbabu K."/>
            <person name="Batra K."/>
            <person name="Sharma T.R."/>
            <person name="Mohapatra T."/>
            <person name="Singh N.K."/>
            <person name="Messing J."/>
            <person name="Nelson A.B."/>
            <person name="Fuks G."/>
            <person name="Kavchok S."/>
            <person name="Keizer G."/>
            <person name="Linton E."/>
            <person name="Llaca V."/>
            <person name="Song R."/>
            <person name="Tanyolac B."/>
            <person name="Young S."/>
            <person name="Ho-Il K."/>
            <person name="Hahn J.H."/>
            <person name="Sangsakoo G."/>
            <person name="Vanavichit A."/>
            <person name="de Mattos Luiz.A.T."/>
            <person name="Zimmer P.D."/>
            <person name="Malone G."/>
            <person name="Dellagostin O."/>
            <person name="de Oliveira A.C."/>
            <person name="Bevan M."/>
            <person name="Bancroft I."/>
            <person name="Minx P."/>
            <person name="Cordum H."/>
            <person name="Wilson R."/>
            <person name="Cheng Z."/>
            <person name="Jin W."/>
            <person name="Jiang J."/>
            <person name="Leong S.A."/>
            <person name="Iwama H."/>
            <person name="Gojobori T."/>
            <person name="Itoh T."/>
            <person name="Niimura Y."/>
            <person name="Fujii Y."/>
            <person name="Habara T."/>
            <person name="Sakai H."/>
            <person name="Sato Y."/>
            <person name="Wilson G."/>
            <person name="Kumar K."/>
            <person name="McCouch S."/>
            <person name="Juretic N."/>
            <person name="Hoen D."/>
            <person name="Wright S."/>
            <person name="Bruskiewich R."/>
            <person name="Bureau T."/>
            <person name="Miyao A."/>
            <person name="Hirochika H."/>
            <person name="Nishikawa T."/>
            <person name="Kadowaki K."/>
            <person name="Sugiura M."/>
            <person name="Burr B."/>
            <person name="Sasaki T."/>
        </authorList>
    </citation>
    <scope>NUCLEOTIDE SEQUENCE [LARGE SCALE GENOMIC DNA]</scope>
    <source>
        <strain evidence="4">cv. Nipponbare</strain>
    </source>
</reference>
<feature type="compositionally biased region" description="Basic and acidic residues" evidence="1">
    <location>
        <begin position="220"/>
        <end position="235"/>
    </location>
</feature>
<feature type="region of interest" description="Disordered" evidence="1">
    <location>
        <begin position="65"/>
        <end position="249"/>
    </location>
</feature>
<organism evidence="3 4">
    <name type="scientific">Oryza sativa subsp. japonica</name>
    <name type="common">Rice</name>
    <dbReference type="NCBI Taxonomy" id="39947"/>
    <lineage>
        <taxon>Eukaryota</taxon>
        <taxon>Viridiplantae</taxon>
        <taxon>Streptophyta</taxon>
        <taxon>Embryophyta</taxon>
        <taxon>Tracheophyta</taxon>
        <taxon>Spermatophyta</taxon>
        <taxon>Magnoliopsida</taxon>
        <taxon>Liliopsida</taxon>
        <taxon>Poales</taxon>
        <taxon>Poaceae</taxon>
        <taxon>BOP clade</taxon>
        <taxon>Oryzoideae</taxon>
        <taxon>Oryzeae</taxon>
        <taxon>Oryzinae</taxon>
        <taxon>Oryza</taxon>
        <taxon>Oryza sativa</taxon>
    </lineage>
</organism>
<feature type="compositionally biased region" description="Low complexity" evidence="1">
    <location>
        <begin position="184"/>
        <end position="204"/>
    </location>
</feature>
<gene>
    <name evidence="3" type="primary">P0686H11.16</name>
</gene>
<reference evidence="4" key="2">
    <citation type="journal article" date="2008" name="Nucleic Acids Res.">
        <title>The rice annotation project database (RAP-DB): 2008 update.</title>
        <authorList>
            <consortium name="The rice annotation project (RAP)"/>
        </authorList>
    </citation>
    <scope>GENOME REANNOTATION</scope>
    <source>
        <strain evidence="4">cv. Nipponbare</strain>
    </source>
</reference>
<feature type="chain" id="PRO_5004283782" evidence="2">
    <location>
        <begin position="18"/>
        <end position="249"/>
    </location>
</feature>
<evidence type="ECO:0000256" key="1">
    <source>
        <dbReference type="SAM" id="MobiDB-lite"/>
    </source>
</evidence>
<dbReference type="EMBL" id="AP004762">
    <property type="protein sequence ID" value="BAD10010.1"/>
    <property type="molecule type" value="Genomic_DNA"/>
</dbReference>
<feature type="compositionally biased region" description="Low complexity" evidence="1">
    <location>
        <begin position="78"/>
        <end position="87"/>
    </location>
</feature>
<sequence length="249" mass="25817">MSSFFLLPLSLFSLSLPFFPFSRRRQRELAGVAAAVGWSGGGGWWKAGAAAAAVAGGWLGPAPARRAGTCGRRRRPARLAAAPSGRLPLPPRHGCTAGFDRVDRRLQPPPPSLAIDDAKGNPRRSTSSTTPTPSRQALASPSSTPPLGGPPPPSEGGDRLFVAPRSVAVDPGDELLAPSPSTTPAALQNPLQLAPAAASASAPTGRHHTAAHAPPPAEGEQEREGGGRRKEDDMWGPHVSGPHIFYVCE</sequence>
<feature type="signal peptide" evidence="2">
    <location>
        <begin position="1"/>
        <end position="17"/>
    </location>
</feature>
<evidence type="ECO:0000313" key="4">
    <source>
        <dbReference type="Proteomes" id="UP000000763"/>
    </source>
</evidence>
<feature type="compositionally biased region" description="Pro residues" evidence="1">
    <location>
        <begin position="143"/>
        <end position="154"/>
    </location>
</feature>
<dbReference type="Proteomes" id="UP000000763">
    <property type="component" value="Chromosome 8"/>
</dbReference>
<dbReference type="AlphaFoldDB" id="Q6Z8U0"/>
<feature type="compositionally biased region" description="Low complexity" evidence="1">
    <location>
        <begin position="123"/>
        <end position="142"/>
    </location>
</feature>
<proteinExistence type="predicted"/>
<protein>
    <submittedName>
        <fullName evidence="3">Uncharacterized protein</fullName>
    </submittedName>
</protein>
<keyword evidence="2" id="KW-0732">Signal</keyword>
<evidence type="ECO:0000256" key="2">
    <source>
        <dbReference type="SAM" id="SignalP"/>
    </source>
</evidence>